<dbReference type="Gene3D" id="1.10.10.60">
    <property type="entry name" value="Homeodomain-like"/>
    <property type="match status" value="2"/>
</dbReference>
<accession>A0A1C0YKY0</accession>
<dbReference type="PANTHER" id="PTHR43280">
    <property type="entry name" value="ARAC-FAMILY TRANSCRIPTIONAL REGULATOR"/>
    <property type="match status" value="1"/>
</dbReference>
<organism evidence="5 6">
    <name type="scientific">Caryophanon tenue</name>
    <dbReference type="NCBI Taxonomy" id="33978"/>
    <lineage>
        <taxon>Bacteria</taxon>
        <taxon>Bacillati</taxon>
        <taxon>Bacillota</taxon>
        <taxon>Bacilli</taxon>
        <taxon>Bacillales</taxon>
        <taxon>Caryophanaceae</taxon>
        <taxon>Caryophanon</taxon>
    </lineage>
</organism>
<dbReference type="SUPFAM" id="SSF46689">
    <property type="entry name" value="Homeodomain-like"/>
    <property type="match status" value="2"/>
</dbReference>
<sequence length="388" mass="45023">MQQMKEWIAELALPNITFTHSLDEASLYITQIDHLYDWITLRRIQRAYPQCIIIPIVPSKLAYSASIAVELQLAYLLIEPLQKHKFLRAARKIYTTFQQQKQQSTFDYEDLSVEMQEAGSLYYDTLLRSIIRKEIQTEQQLLQATAPISMKKFPNTVLFLQCFATGTPTPLQHCEHVYTLLKAAFAQDELHCLPFGNRLVVLIHVPNPYQSFLEWTTGIDALTQVIDTLKTAHIYTYMGIGTTVGKPLDLYHSYIQARMARRKPPANWIHMRFAEQLPKHPSILQAVDYIEKHCHEPLNISQVARVVGFSPAYFGKLFKRETGLNFPEYTAYIRIIHTLIPLRRTTQTLEQISADYGFNTSSYFSGIFKKYVTLSPSDYRHTREIFFK</sequence>
<dbReference type="GO" id="GO:0003700">
    <property type="term" value="F:DNA-binding transcription factor activity"/>
    <property type="evidence" value="ECO:0007669"/>
    <property type="project" value="InterPro"/>
</dbReference>
<dbReference type="SMART" id="SM00342">
    <property type="entry name" value="HTH_ARAC"/>
    <property type="match status" value="1"/>
</dbReference>
<evidence type="ECO:0000256" key="3">
    <source>
        <dbReference type="ARBA" id="ARBA00023163"/>
    </source>
</evidence>
<evidence type="ECO:0000313" key="5">
    <source>
        <dbReference type="EMBL" id="OCS87836.1"/>
    </source>
</evidence>
<feature type="domain" description="HTH araC/xylS-type" evidence="4">
    <location>
        <begin position="284"/>
        <end position="382"/>
    </location>
</feature>
<dbReference type="STRING" id="33978.A6M13_09855"/>
<dbReference type="PANTHER" id="PTHR43280:SF2">
    <property type="entry name" value="HTH-TYPE TRANSCRIPTIONAL REGULATOR EXSA"/>
    <property type="match status" value="1"/>
</dbReference>
<proteinExistence type="predicted"/>
<evidence type="ECO:0000256" key="2">
    <source>
        <dbReference type="ARBA" id="ARBA00023125"/>
    </source>
</evidence>
<dbReference type="InterPro" id="IPR020449">
    <property type="entry name" value="Tscrpt_reg_AraC-type_HTH"/>
</dbReference>
<dbReference type="PROSITE" id="PS01124">
    <property type="entry name" value="HTH_ARAC_FAMILY_2"/>
    <property type="match status" value="1"/>
</dbReference>
<dbReference type="AlphaFoldDB" id="A0A1C0YKY0"/>
<keyword evidence="2" id="KW-0238">DNA-binding</keyword>
<keyword evidence="6" id="KW-1185">Reference proteome</keyword>
<dbReference type="GO" id="GO:0043565">
    <property type="term" value="F:sequence-specific DNA binding"/>
    <property type="evidence" value="ECO:0007669"/>
    <property type="project" value="InterPro"/>
</dbReference>
<comment type="caution">
    <text evidence="5">The sequence shown here is derived from an EMBL/GenBank/DDBJ whole genome shotgun (WGS) entry which is preliminary data.</text>
</comment>
<dbReference type="PRINTS" id="PR00032">
    <property type="entry name" value="HTHARAC"/>
</dbReference>
<dbReference type="EMBL" id="MASJ01000003">
    <property type="protein sequence ID" value="OCS87836.1"/>
    <property type="molecule type" value="Genomic_DNA"/>
</dbReference>
<keyword evidence="1" id="KW-0805">Transcription regulation</keyword>
<dbReference type="Pfam" id="PF12833">
    <property type="entry name" value="HTH_18"/>
    <property type="match status" value="1"/>
</dbReference>
<name>A0A1C0YKY0_9BACL</name>
<evidence type="ECO:0000256" key="1">
    <source>
        <dbReference type="ARBA" id="ARBA00023015"/>
    </source>
</evidence>
<dbReference type="InterPro" id="IPR009057">
    <property type="entry name" value="Homeodomain-like_sf"/>
</dbReference>
<dbReference type="InterPro" id="IPR018060">
    <property type="entry name" value="HTH_AraC"/>
</dbReference>
<protein>
    <recommendedName>
        <fullName evidence="4">HTH araC/xylS-type domain-containing protein</fullName>
    </recommendedName>
</protein>
<evidence type="ECO:0000259" key="4">
    <source>
        <dbReference type="PROSITE" id="PS01124"/>
    </source>
</evidence>
<dbReference type="Proteomes" id="UP000093199">
    <property type="component" value="Unassembled WGS sequence"/>
</dbReference>
<reference evidence="5 6" key="1">
    <citation type="submission" date="2016-07" db="EMBL/GenBank/DDBJ databases">
        <title>Caryophanon tenue genome sequencing.</title>
        <authorList>
            <person name="Verma A."/>
            <person name="Pal Y."/>
            <person name="Krishnamurthi S."/>
        </authorList>
    </citation>
    <scope>NUCLEOTIDE SEQUENCE [LARGE SCALE GENOMIC DNA]</scope>
    <source>
        <strain evidence="5 6">DSM 14152</strain>
    </source>
</reference>
<evidence type="ECO:0000313" key="6">
    <source>
        <dbReference type="Proteomes" id="UP000093199"/>
    </source>
</evidence>
<gene>
    <name evidence="5" type="ORF">A6M13_09855</name>
</gene>
<keyword evidence="3" id="KW-0804">Transcription</keyword>